<reference evidence="2 3" key="1">
    <citation type="submission" date="2018-06" db="EMBL/GenBank/DDBJ databases">
        <authorList>
            <consortium name="Pathogen Informatics"/>
            <person name="Doyle S."/>
        </authorList>
    </citation>
    <scope>NUCLEOTIDE SEQUENCE [LARGE SCALE GENOMIC DNA]</scope>
    <source>
        <strain evidence="2 3">NCTC13184</strain>
    </source>
</reference>
<gene>
    <name evidence="2" type="ORF">NCTC13184_04810</name>
</gene>
<evidence type="ECO:0000313" key="3">
    <source>
        <dbReference type="Proteomes" id="UP000255082"/>
    </source>
</evidence>
<dbReference type="Proteomes" id="UP000255082">
    <property type="component" value="Unassembled WGS sequence"/>
</dbReference>
<protein>
    <recommendedName>
        <fullName evidence="4">DUF1440 domain-containing protein</fullName>
    </recommendedName>
</protein>
<feature type="transmembrane region" description="Helical" evidence="1">
    <location>
        <begin position="66"/>
        <end position="86"/>
    </location>
</feature>
<feature type="transmembrane region" description="Helical" evidence="1">
    <location>
        <begin position="98"/>
        <end position="119"/>
    </location>
</feature>
<dbReference type="AlphaFoldDB" id="A0A378X0B4"/>
<dbReference type="RefSeq" id="WP_062964155.1">
    <property type="nucleotide sequence ID" value="NZ_JAJFOE010000001.1"/>
</dbReference>
<organism evidence="2 3">
    <name type="scientific">Nocardia africana</name>
    <dbReference type="NCBI Taxonomy" id="134964"/>
    <lineage>
        <taxon>Bacteria</taxon>
        <taxon>Bacillati</taxon>
        <taxon>Actinomycetota</taxon>
        <taxon>Actinomycetes</taxon>
        <taxon>Mycobacteriales</taxon>
        <taxon>Nocardiaceae</taxon>
        <taxon>Nocardia</taxon>
    </lineage>
</organism>
<dbReference type="EMBL" id="UGRU01000001">
    <property type="protein sequence ID" value="SUA46285.1"/>
    <property type="molecule type" value="Genomic_DNA"/>
</dbReference>
<proteinExistence type="predicted"/>
<evidence type="ECO:0008006" key="4">
    <source>
        <dbReference type="Google" id="ProtNLM"/>
    </source>
</evidence>
<accession>A0A378X0B4</accession>
<keyword evidence="1" id="KW-0812">Transmembrane</keyword>
<keyword evidence="1" id="KW-0472">Membrane</keyword>
<keyword evidence="1" id="KW-1133">Transmembrane helix</keyword>
<name>A0A378X0B4_9NOCA</name>
<sequence length="153" mass="15511">MLTSLLRGAAAGAAGTAALNATTYLDMLLRGRGPSSTPEQTVEKLTSLAHLSIPGAKQQRDNRIQAAGAALGIMTGVGVGMAAGAVRSVGWRPSTPVGAVAAGTAAMVGAAVPMSVLGVSDPRRWTTADWLSDVVPHLVYGVVTTATLESQFR</sequence>
<evidence type="ECO:0000313" key="2">
    <source>
        <dbReference type="EMBL" id="SUA46285.1"/>
    </source>
</evidence>
<dbReference type="OrthoDB" id="4569917at2"/>
<evidence type="ECO:0000256" key="1">
    <source>
        <dbReference type="SAM" id="Phobius"/>
    </source>
</evidence>